<evidence type="ECO:0000313" key="4">
    <source>
        <dbReference type="EMBL" id="RAJ75432.1"/>
    </source>
</evidence>
<dbReference type="Proteomes" id="UP000249819">
    <property type="component" value="Unassembled WGS sequence"/>
</dbReference>
<evidence type="ECO:0000259" key="3">
    <source>
        <dbReference type="Pfam" id="PF13439"/>
    </source>
</evidence>
<feature type="domain" description="Glycosyl transferase family 1" evidence="2">
    <location>
        <begin position="174"/>
        <end position="304"/>
    </location>
</feature>
<dbReference type="PANTHER" id="PTHR46401:SF2">
    <property type="entry name" value="GLYCOSYLTRANSFERASE WBBK-RELATED"/>
    <property type="match status" value="1"/>
</dbReference>
<dbReference type="SUPFAM" id="SSF53756">
    <property type="entry name" value="UDP-Glycosyltransferase/glycogen phosphorylase"/>
    <property type="match status" value="1"/>
</dbReference>
<evidence type="ECO:0000313" key="5">
    <source>
        <dbReference type="Proteomes" id="UP000249819"/>
    </source>
</evidence>
<dbReference type="Pfam" id="PF13439">
    <property type="entry name" value="Glyco_transf_4"/>
    <property type="match status" value="1"/>
</dbReference>
<comment type="caution">
    <text evidence="4">The sequence shown here is derived from an EMBL/GenBank/DDBJ whole genome shotgun (WGS) entry which is preliminary data.</text>
</comment>
<dbReference type="RefSeq" id="WP_111594599.1">
    <property type="nucleotide sequence ID" value="NZ_QLMA01000009.1"/>
</dbReference>
<proteinExistence type="predicted"/>
<dbReference type="InterPro" id="IPR001296">
    <property type="entry name" value="Glyco_trans_1"/>
</dbReference>
<dbReference type="InterPro" id="IPR028098">
    <property type="entry name" value="Glyco_trans_4-like_N"/>
</dbReference>
<dbReference type="OrthoDB" id="9801609at2"/>
<dbReference type="EMBL" id="QLMA01000009">
    <property type="protein sequence ID" value="RAJ75432.1"/>
    <property type="molecule type" value="Genomic_DNA"/>
</dbReference>
<reference evidence="4 5" key="1">
    <citation type="submission" date="2018-06" db="EMBL/GenBank/DDBJ databases">
        <title>Genomic Encyclopedia of Archaeal and Bacterial Type Strains, Phase II (KMG-II): from individual species to whole genera.</title>
        <authorList>
            <person name="Goeker M."/>
        </authorList>
    </citation>
    <scope>NUCLEOTIDE SEQUENCE [LARGE SCALE GENOMIC DNA]</scope>
    <source>
        <strain evidence="4 5">DSM 29821</strain>
    </source>
</reference>
<keyword evidence="5" id="KW-1185">Reference proteome</keyword>
<accession>A0A327VLQ4</accession>
<dbReference type="GO" id="GO:0009103">
    <property type="term" value="P:lipopolysaccharide biosynthetic process"/>
    <property type="evidence" value="ECO:0007669"/>
    <property type="project" value="TreeGrafter"/>
</dbReference>
<organism evidence="4 5">
    <name type="scientific">Chitinophaga dinghuensis</name>
    <dbReference type="NCBI Taxonomy" id="1539050"/>
    <lineage>
        <taxon>Bacteria</taxon>
        <taxon>Pseudomonadati</taxon>
        <taxon>Bacteroidota</taxon>
        <taxon>Chitinophagia</taxon>
        <taxon>Chitinophagales</taxon>
        <taxon>Chitinophagaceae</taxon>
        <taxon>Chitinophaga</taxon>
    </lineage>
</organism>
<dbReference type="Gene3D" id="3.40.50.2000">
    <property type="entry name" value="Glycogen Phosphorylase B"/>
    <property type="match status" value="2"/>
</dbReference>
<dbReference type="AlphaFoldDB" id="A0A327VLQ4"/>
<dbReference type="GO" id="GO:0016757">
    <property type="term" value="F:glycosyltransferase activity"/>
    <property type="evidence" value="ECO:0007669"/>
    <property type="project" value="InterPro"/>
</dbReference>
<protein>
    <submittedName>
        <fullName evidence="4">Glycosyltransferase involved in cell wall biosynthesis</fullName>
    </submittedName>
</protein>
<dbReference type="Pfam" id="PF00534">
    <property type="entry name" value="Glycos_transf_1"/>
    <property type="match status" value="1"/>
</dbReference>
<feature type="domain" description="Glycosyltransferase subfamily 4-like N-terminal" evidence="3">
    <location>
        <begin position="71"/>
        <end position="163"/>
    </location>
</feature>
<evidence type="ECO:0000256" key="1">
    <source>
        <dbReference type="ARBA" id="ARBA00022679"/>
    </source>
</evidence>
<evidence type="ECO:0000259" key="2">
    <source>
        <dbReference type="Pfam" id="PF00534"/>
    </source>
</evidence>
<dbReference type="PANTHER" id="PTHR46401">
    <property type="entry name" value="GLYCOSYLTRANSFERASE WBBK-RELATED"/>
    <property type="match status" value="1"/>
</dbReference>
<keyword evidence="1 4" id="KW-0808">Transferase</keyword>
<dbReference type="CDD" id="cd03809">
    <property type="entry name" value="GT4_MtfB-like"/>
    <property type="match status" value="1"/>
</dbReference>
<sequence length="349" mass="39796">MTRYVFDCERMKYPNTGLYTYCLQLGKAMLAQLTPSEELTFYVPAGQKPDFGPGAKFLEQKSWHKVIMPHRAPYDVWHTAYQSSAYAPANKKTTRILTIHDLNFLYENKTPAKRQKMLKCVQAAIDSSAFITTISEYVKQDVEKHLNVDGKPIRVIYNGCNVAEFPGFDQPNYKPARPFIFTIGTVLPKKNFHVLPCLLANNDMELLIAGNINEAYAEKIRQEAQQYGVTDRVKILGPVKDEDKYWYLKNCTAFAFPSIAEGFGIPVIEAMHFGKPVFLSTHTSLPEIGGKFAYYFDSFDPKAMQTVFENGLNNFRNNGNPEAIIKHADSFCWEKAAKEYLSIYRLLID</sequence>
<gene>
    <name evidence="4" type="ORF">CLV59_10946</name>
</gene>
<name>A0A327VLQ4_9BACT</name>